<dbReference type="GO" id="GO:0004674">
    <property type="term" value="F:protein serine/threonine kinase activity"/>
    <property type="evidence" value="ECO:0007669"/>
    <property type="project" value="UniProtKB-KW"/>
</dbReference>
<dbReference type="GO" id="GO:0005634">
    <property type="term" value="C:nucleus"/>
    <property type="evidence" value="ECO:0007669"/>
    <property type="project" value="TreeGrafter"/>
</dbReference>
<dbReference type="Proteomes" id="UP000324022">
    <property type="component" value="Unassembled WGS sequence"/>
</dbReference>
<dbReference type="Gene3D" id="1.10.510.10">
    <property type="entry name" value="Transferase(Phosphotransferase) domain 1"/>
    <property type="match status" value="1"/>
</dbReference>
<keyword evidence="6" id="KW-0067">ATP-binding</keyword>
<dbReference type="PROSITE" id="PS50011">
    <property type="entry name" value="PROTEIN_KINASE_DOM"/>
    <property type="match status" value="1"/>
</dbReference>
<proteinExistence type="inferred from homology"/>
<feature type="compositionally biased region" description="Basic and acidic residues" evidence="7">
    <location>
        <begin position="75"/>
        <end position="88"/>
    </location>
</feature>
<keyword evidence="3" id="KW-0808">Transferase</keyword>
<protein>
    <submittedName>
        <fullName evidence="9">Related to CDC28 - cyclin-dependent protein kinase</fullName>
    </submittedName>
</protein>
<dbReference type="EMBL" id="OOIN01000001">
    <property type="protein sequence ID" value="SPO20459.1"/>
    <property type="molecule type" value="Genomic_DNA"/>
</dbReference>
<sequence length="598" mass="66077">MAEPSRSADTEAAYDTSSSKLIDGAASPGLSREQVLRERIAAARKERNESEGHSDTEEQPSSKRVKLYGTGAATDEERRSPGENDATTKVRATTAEPSNAAPLPPPSPQQAAPYERARTWSALSRSQHPVIGPSRSIYSYERLNHIQEGTYGVVFRARPRDSSPPPNGGASTSSTSGDVAVKKLKLSKNGLDHDGFPITSLREIQALTLAKQHSSVIRLHEVCIGKTLDQIFLVMEFMEHDLKTLLTSFHKARTCFAPSEVKTLLHQLLTATEQLHENWILHRDLKTSNLLMDNRGRLKVADFGLARRYGDPIAGWTPATEPRRSSEASQGSIEASRSNEGEDGGMTDLVVTLWYRAPELLLLNQMNEKHEERTDRHAYKTLYNGLQSGTVSISDAASNAPTSPAPPLYDEKIDMWSIGCIFAELLLTSKTGGGLFQGKDEADQLRRIRQVLGSPNSTIWPDLALYSSLGNTQRAPQPSRSALLREEQRIKDRLEAEFRPTRLTPATLDLLFRLLHYDPKQRIGAGEALDHEYFTQEPPKMAHPDSFGSFPSVAAGEWVPCDTPSAPKEPRRPEHSGLHDGLKPTTGKNYSLEFDFGV</sequence>
<feature type="compositionally biased region" description="Basic and acidic residues" evidence="7">
    <location>
        <begin position="34"/>
        <end position="56"/>
    </location>
</feature>
<organism evidence="9 10">
    <name type="scientific">Ustilago trichophora</name>
    <dbReference type="NCBI Taxonomy" id="86804"/>
    <lineage>
        <taxon>Eukaryota</taxon>
        <taxon>Fungi</taxon>
        <taxon>Dikarya</taxon>
        <taxon>Basidiomycota</taxon>
        <taxon>Ustilaginomycotina</taxon>
        <taxon>Ustilaginomycetes</taxon>
        <taxon>Ustilaginales</taxon>
        <taxon>Ustilaginaceae</taxon>
        <taxon>Ustilago</taxon>
    </lineage>
</organism>
<dbReference type="GO" id="GO:0007346">
    <property type="term" value="P:regulation of mitotic cell cycle"/>
    <property type="evidence" value="ECO:0007669"/>
    <property type="project" value="TreeGrafter"/>
</dbReference>
<evidence type="ECO:0000256" key="2">
    <source>
        <dbReference type="ARBA" id="ARBA00022527"/>
    </source>
</evidence>
<name>A0A5C3DTZ3_9BASI</name>
<dbReference type="SUPFAM" id="SSF56112">
    <property type="entry name" value="Protein kinase-like (PK-like)"/>
    <property type="match status" value="1"/>
</dbReference>
<dbReference type="GO" id="GO:0005524">
    <property type="term" value="F:ATP binding"/>
    <property type="evidence" value="ECO:0007669"/>
    <property type="project" value="UniProtKB-KW"/>
</dbReference>
<evidence type="ECO:0000256" key="6">
    <source>
        <dbReference type="ARBA" id="ARBA00022840"/>
    </source>
</evidence>
<keyword evidence="2" id="KW-0723">Serine/threonine-protein kinase</keyword>
<evidence type="ECO:0000256" key="3">
    <source>
        <dbReference type="ARBA" id="ARBA00022679"/>
    </source>
</evidence>
<evidence type="ECO:0000256" key="5">
    <source>
        <dbReference type="ARBA" id="ARBA00022777"/>
    </source>
</evidence>
<dbReference type="PANTHER" id="PTHR24056:SF107">
    <property type="entry name" value="CYCLIN-DEPENDENT KINASE 11A-RELATED"/>
    <property type="match status" value="1"/>
</dbReference>
<gene>
    <name evidence="9" type="ORF">UTRI_00859_B</name>
</gene>
<dbReference type="OrthoDB" id="1732493at2759"/>
<evidence type="ECO:0000313" key="9">
    <source>
        <dbReference type="EMBL" id="SPO20459.1"/>
    </source>
</evidence>
<comment type="similarity">
    <text evidence="1">Belongs to the protein kinase superfamily. CMGC Ser/Thr protein kinase family. CDC2/CDKX subfamily.</text>
</comment>
<feature type="region of interest" description="Disordered" evidence="7">
    <location>
        <begin position="316"/>
        <end position="344"/>
    </location>
</feature>
<feature type="region of interest" description="Disordered" evidence="7">
    <location>
        <begin position="1"/>
        <end position="125"/>
    </location>
</feature>
<dbReference type="PANTHER" id="PTHR24056">
    <property type="entry name" value="CELL DIVISION PROTEIN KINASE"/>
    <property type="match status" value="1"/>
</dbReference>
<feature type="compositionally biased region" description="Polar residues" evidence="7">
    <location>
        <begin position="327"/>
        <end position="338"/>
    </location>
</feature>
<dbReference type="InterPro" id="IPR011009">
    <property type="entry name" value="Kinase-like_dom_sf"/>
</dbReference>
<evidence type="ECO:0000259" key="8">
    <source>
        <dbReference type="PROSITE" id="PS50011"/>
    </source>
</evidence>
<keyword evidence="4" id="KW-0547">Nucleotide-binding</keyword>
<evidence type="ECO:0000256" key="4">
    <source>
        <dbReference type="ARBA" id="ARBA00022741"/>
    </source>
</evidence>
<accession>A0A5C3DTZ3</accession>
<dbReference type="InterPro" id="IPR050108">
    <property type="entry name" value="CDK"/>
</dbReference>
<keyword evidence="5 9" id="KW-0418">Kinase</keyword>
<keyword evidence="10" id="KW-1185">Reference proteome</keyword>
<dbReference type="Pfam" id="PF00069">
    <property type="entry name" value="Pkinase"/>
    <property type="match status" value="2"/>
</dbReference>
<evidence type="ECO:0000313" key="10">
    <source>
        <dbReference type="Proteomes" id="UP000324022"/>
    </source>
</evidence>
<dbReference type="SMART" id="SM00220">
    <property type="entry name" value="S_TKc"/>
    <property type="match status" value="1"/>
</dbReference>
<feature type="compositionally biased region" description="Basic and acidic residues" evidence="7">
    <location>
        <begin position="568"/>
        <end position="582"/>
    </location>
</feature>
<evidence type="ECO:0000256" key="7">
    <source>
        <dbReference type="SAM" id="MobiDB-lite"/>
    </source>
</evidence>
<evidence type="ECO:0000256" key="1">
    <source>
        <dbReference type="ARBA" id="ARBA00006485"/>
    </source>
</evidence>
<dbReference type="PROSITE" id="PS00108">
    <property type="entry name" value="PROTEIN_KINASE_ST"/>
    <property type="match status" value="1"/>
</dbReference>
<dbReference type="InterPro" id="IPR008271">
    <property type="entry name" value="Ser/Thr_kinase_AS"/>
</dbReference>
<feature type="domain" description="Protein kinase" evidence="8">
    <location>
        <begin position="140"/>
        <end position="534"/>
    </location>
</feature>
<dbReference type="AlphaFoldDB" id="A0A5C3DTZ3"/>
<feature type="region of interest" description="Disordered" evidence="7">
    <location>
        <begin position="558"/>
        <end position="585"/>
    </location>
</feature>
<dbReference type="InterPro" id="IPR000719">
    <property type="entry name" value="Prot_kinase_dom"/>
</dbReference>
<feature type="region of interest" description="Disordered" evidence="7">
    <location>
        <begin position="156"/>
        <end position="177"/>
    </location>
</feature>
<reference evidence="9 10" key="1">
    <citation type="submission" date="2018-03" db="EMBL/GenBank/DDBJ databases">
        <authorList>
            <person name="Guldener U."/>
        </authorList>
    </citation>
    <scope>NUCLEOTIDE SEQUENCE [LARGE SCALE GENOMIC DNA]</scope>
    <source>
        <strain evidence="9 10">NBRC100155</strain>
    </source>
</reference>
<dbReference type="Gene3D" id="3.30.200.20">
    <property type="entry name" value="Phosphorylase Kinase, domain 1"/>
    <property type="match status" value="1"/>
</dbReference>